<evidence type="ECO:0000259" key="5">
    <source>
        <dbReference type="Pfam" id="PF01037"/>
    </source>
</evidence>
<feature type="region of interest" description="Disordered" evidence="4">
    <location>
        <begin position="318"/>
        <end position="348"/>
    </location>
</feature>
<dbReference type="SMART" id="SM00344">
    <property type="entry name" value="HTH_ASNC"/>
    <property type="match status" value="2"/>
</dbReference>
<proteinExistence type="predicted"/>
<feature type="domain" description="Transcription regulator AsnC/Lrp ligand binding" evidence="5">
    <location>
        <begin position="253"/>
        <end position="317"/>
    </location>
</feature>
<gene>
    <name evidence="7" type="ORF">BST29_07050</name>
</gene>
<comment type="caution">
    <text evidence="7">The sequence shown here is derived from an EMBL/GenBank/DDBJ whole genome shotgun (WGS) entry which is preliminary data.</text>
</comment>
<accession>A0ABX3SUV1</accession>
<feature type="region of interest" description="Disordered" evidence="4">
    <location>
        <begin position="164"/>
        <end position="183"/>
    </location>
</feature>
<organism evidence="7 8">
    <name type="scientific">Mycobacterium malmoense</name>
    <dbReference type="NCBI Taxonomy" id="1780"/>
    <lineage>
        <taxon>Bacteria</taxon>
        <taxon>Bacillati</taxon>
        <taxon>Actinomycetota</taxon>
        <taxon>Actinomycetes</taxon>
        <taxon>Mycobacteriales</taxon>
        <taxon>Mycobacteriaceae</taxon>
        <taxon>Mycobacterium</taxon>
    </lineage>
</organism>
<feature type="compositionally biased region" description="Basic and acidic residues" evidence="4">
    <location>
        <begin position="164"/>
        <end position="176"/>
    </location>
</feature>
<dbReference type="PRINTS" id="PR00033">
    <property type="entry name" value="HTHASNC"/>
</dbReference>
<dbReference type="InterPro" id="IPR000485">
    <property type="entry name" value="AsnC-type_HTH_dom"/>
</dbReference>
<evidence type="ECO:0000256" key="3">
    <source>
        <dbReference type="ARBA" id="ARBA00023163"/>
    </source>
</evidence>
<evidence type="ECO:0008006" key="9">
    <source>
        <dbReference type="Google" id="ProtNLM"/>
    </source>
</evidence>
<dbReference type="Gene3D" id="1.10.10.10">
    <property type="entry name" value="Winged helix-like DNA-binding domain superfamily/Winged helix DNA-binding domain"/>
    <property type="match status" value="2"/>
</dbReference>
<dbReference type="InterPro" id="IPR036390">
    <property type="entry name" value="WH_DNA-bd_sf"/>
</dbReference>
<dbReference type="InterPro" id="IPR019888">
    <property type="entry name" value="Tscrpt_reg_AsnC-like"/>
</dbReference>
<evidence type="ECO:0000259" key="6">
    <source>
        <dbReference type="Pfam" id="PF13404"/>
    </source>
</evidence>
<keyword evidence="3" id="KW-0804">Transcription</keyword>
<dbReference type="InterPro" id="IPR019887">
    <property type="entry name" value="Tscrpt_reg_AsnC/Lrp_C"/>
</dbReference>
<evidence type="ECO:0000256" key="4">
    <source>
        <dbReference type="SAM" id="MobiDB-lite"/>
    </source>
</evidence>
<sequence>MTETLRDVPPVLDAVDRRLMHALGVDARAPFRLLASVLGVSEQTAARRYHRLCEAGVLRVLMLPAPDPVDRGQLVRLEVQPQAVRAIADVLARRPDVSYVRLMNAGAEILFGVRARARSDRDALLFDQLPRAGRILRTTVYSLLQHFRTPGEADWAGFGDRLSPEQRRRLQPERPQEPSMRVGPSDHAIVEELAVDGRATCARLARVSGMSESAVARRLELLTRSGALYGDVDIAPELLGYPAGAQLYLDVVPSRVPDVGALLAAHAPTAFVAAVAGPANLLAAIRCRDAAEIYEYVTTTIGRVEGVNRVEVSTVSRTVKHARSTTDENRLSRAPAGGAPSRRRTMAP</sequence>
<keyword evidence="1" id="KW-0805">Transcription regulation</keyword>
<feature type="domain" description="HTH asnC-type" evidence="6">
    <location>
        <begin position="12"/>
        <end position="52"/>
    </location>
</feature>
<dbReference type="Pfam" id="PF13404">
    <property type="entry name" value="HTH_AsnC-type"/>
    <property type="match status" value="2"/>
</dbReference>
<keyword evidence="8" id="KW-1185">Reference proteome</keyword>
<dbReference type="SUPFAM" id="SSF46785">
    <property type="entry name" value="Winged helix' DNA-binding domain"/>
    <property type="match status" value="2"/>
</dbReference>
<name>A0ABX3SUV1_MYCMA</name>
<protein>
    <recommendedName>
        <fullName evidence="9">AsnC family transcriptional regulator</fullName>
    </recommendedName>
</protein>
<dbReference type="InterPro" id="IPR011008">
    <property type="entry name" value="Dimeric_a/b-barrel"/>
</dbReference>
<evidence type="ECO:0000313" key="7">
    <source>
        <dbReference type="EMBL" id="ORA84323.1"/>
    </source>
</evidence>
<evidence type="ECO:0000256" key="2">
    <source>
        <dbReference type="ARBA" id="ARBA00023125"/>
    </source>
</evidence>
<dbReference type="Gene3D" id="3.30.70.920">
    <property type="match status" value="1"/>
</dbReference>
<dbReference type="Proteomes" id="UP000243140">
    <property type="component" value="Unassembled WGS sequence"/>
</dbReference>
<dbReference type="RefSeq" id="WP_176219919.1">
    <property type="nucleotide sequence ID" value="NZ_CP060015.1"/>
</dbReference>
<dbReference type="PANTHER" id="PTHR30154">
    <property type="entry name" value="LEUCINE-RESPONSIVE REGULATORY PROTEIN"/>
    <property type="match status" value="1"/>
</dbReference>
<reference evidence="7 8" key="1">
    <citation type="submission" date="2017-02" db="EMBL/GenBank/DDBJ databases">
        <title>The new phylogeny of genus Mycobacterium.</title>
        <authorList>
            <person name="Tortoli E."/>
            <person name="Trovato A."/>
            <person name="Cirillo D.M."/>
        </authorList>
    </citation>
    <scope>NUCLEOTIDE SEQUENCE [LARGE SCALE GENOMIC DNA]</scope>
    <source>
        <strain evidence="7 8">IP1130001</strain>
    </source>
</reference>
<dbReference type="InterPro" id="IPR036388">
    <property type="entry name" value="WH-like_DNA-bd_sf"/>
</dbReference>
<dbReference type="PANTHER" id="PTHR30154:SF34">
    <property type="entry name" value="TRANSCRIPTIONAL REGULATOR AZLB"/>
    <property type="match status" value="1"/>
</dbReference>
<evidence type="ECO:0000256" key="1">
    <source>
        <dbReference type="ARBA" id="ARBA00023015"/>
    </source>
</evidence>
<dbReference type="EMBL" id="MVHV01000005">
    <property type="protein sequence ID" value="ORA84323.1"/>
    <property type="molecule type" value="Genomic_DNA"/>
</dbReference>
<keyword evidence="2" id="KW-0238">DNA-binding</keyword>
<feature type="domain" description="HTH asnC-type" evidence="6">
    <location>
        <begin position="186"/>
        <end position="220"/>
    </location>
</feature>
<evidence type="ECO:0000313" key="8">
    <source>
        <dbReference type="Proteomes" id="UP000243140"/>
    </source>
</evidence>
<dbReference type="Pfam" id="PF01037">
    <property type="entry name" value="AsnC_trans_reg"/>
    <property type="match status" value="1"/>
</dbReference>
<dbReference type="SUPFAM" id="SSF54909">
    <property type="entry name" value="Dimeric alpha+beta barrel"/>
    <property type="match status" value="1"/>
</dbReference>